<gene>
    <name evidence="3" type="ORF">PMIN01_13174</name>
</gene>
<name>A0A9P6G6S4_9PLEO</name>
<feature type="transmembrane region" description="Helical" evidence="2">
    <location>
        <begin position="71"/>
        <end position="92"/>
    </location>
</feature>
<evidence type="ECO:0000313" key="3">
    <source>
        <dbReference type="EMBL" id="KAF9728794.1"/>
    </source>
</evidence>
<protein>
    <submittedName>
        <fullName evidence="3">Uncharacterized protein</fullName>
    </submittedName>
</protein>
<dbReference type="EMBL" id="WJXW01000018">
    <property type="protein sequence ID" value="KAF9728794.1"/>
    <property type="molecule type" value="Genomic_DNA"/>
</dbReference>
<keyword evidence="2" id="KW-0472">Membrane</keyword>
<keyword evidence="4" id="KW-1185">Reference proteome</keyword>
<dbReference type="OrthoDB" id="3785564at2759"/>
<feature type="transmembrane region" description="Helical" evidence="2">
    <location>
        <begin position="187"/>
        <end position="205"/>
    </location>
</feature>
<evidence type="ECO:0000313" key="4">
    <source>
        <dbReference type="Proteomes" id="UP000756921"/>
    </source>
</evidence>
<evidence type="ECO:0000256" key="2">
    <source>
        <dbReference type="SAM" id="Phobius"/>
    </source>
</evidence>
<keyword evidence="2" id="KW-0812">Transmembrane</keyword>
<keyword evidence="2" id="KW-1133">Transmembrane helix</keyword>
<evidence type="ECO:0000256" key="1">
    <source>
        <dbReference type="SAM" id="MobiDB-lite"/>
    </source>
</evidence>
<reference evidence="3" key="1">
    <citation type="journal article" date="2020" name="Mol. Plant Microbe Interact.">
        <title>Genome Sequence of the Biocontrol Agent Coniothyrium minitans strain Conio (IMI 134523).</title>
        <authorList>
            <person name="Patel D."/>
            <person name="Shittu T.A."/>
            <person name="Baroncelli R."/>
            <person name="Muthumeenakshi S."/>
            <person name="Osborne T.H."/>
            <person name="Janganan T.K."/>
            <person name="Sreenivasaprasad S."/>
        </authorList>
    </citation>
    <scope>NUCLEOTIDE SEQUENCE</scope>
    <source>
        <strain evidence="3">Conio</strain>
    </source>
</reference>
<dbReference type="AlphaFoldDB" id="A0A9P6G6S4"/>
<comment type="caution">
    <text evidence="3">The sequence shown here is derived from an EMBL/GenBank/DDBJ whole genome shotgun (WGS) entry which is preliminary data.</text>
</comment>
<feature type="transmembrane region" description="Helical" evidence="2">
    <location>
        <begin position="12"/>
        <end position="32"/>
    </location>
</feature>
<feature type="transmembrane region" description="Helical" evidence="2">
    <location>
        <begin position="104"/>
        <end position="133"/>
    </location>
</feature>
<accession>A0A9P6G6S4</accession>
<organism evidence="3 4">
    <name type="scientific">Paraphaeosphaeria minitans</name>
    <dbReference type="NCBI Taxonomy" id="565426"/>
    <lineage>
        <taxon>Eukaryota</taxon>
        <taxon>Fungi</taxon>
        <taxon>Dikarya</taxon>
        <taxon>Ascomycota</taxon>
        <taxon>Pezizomycotina</taxon>
        <taxon>Dothideomycetes</taxon>
        <taxon>Pleosporomycetidae</taxon>
        <taxon>Pleosporales</taxon>
        <taxon>Massarineae</taxon>
        <taxon>Didymosphaeriaceae</taxon>
        <taxon>Paraphaeosphaeria</taxon>
    </lineage>
</organism>
<sequence>MPHLGSKLTPHTIAIGLSSLILLALSIAILMLESRVQNAFTNDSRQYPGSSMAEFMFVPLNPSNIDAGPTVVKFAVGACSLLVSLLGIAWPVMHWSRACGKANIVYVGMLGSAVCIAAVTNIAASIGFTVYLFTSEAQGRLPKLFSQWGKQSFTQEFYLCKAVPSVFPDTNALYGFPACERSRTGRYLMLVICCVSALLAGLSLLQAHRDGVFAVFVKARLRRGPDMEQGRPGRANNDKLPQPPAMAHMPSEPGLSKPRVLQNMSPEKSQHRTSLYGFYGKS</sequence>
<feature type="region of interest" description="Disordered" evidence="1">
    <location>
        <begin position="225"/>
        <end position="273"/>
    </location>
</feature>
<dbReference type="Proteomes" id="UP000756921">
    <property type="component" value="Unassembled WGS sequence"/>
</dbReference>
<proteinExistence type="predicted"/>